<accession>A0A850P7F0</accession>
<reference evidence="2 3" key="1">
    <citation type="submission" date="2020-06" db="EMBL/GenBank/DDBJ databases">
        <title>Description of novel acetic acid bacteria.</title>
        <authorList>
            <person name="Sombolestani A."/>
        </authorList>
    </citation>
    <scope>NUCLEOTIDE SEQUENCE [LARGE SCALE GENOMIC DNA]</scope>
    <source>
        <strain evidence="2 3">LMG 25</strain>
    </source>
</reference>
<dbReference type="EMBL" id="JABXXS010000070">
    <property type="protein sequence ID" value="NVN38500.1"/>
    <property type="molecule type" value="Genomic_DNA"/>
</dbReference>
<evidence type="ECO:0000313" key="3">
    <source>
        <dbReference type="Proteomes" id="UP000522590"/>
    </source>
</evidence>
<dbReference type="RefSeq" id="WP_010511400.1">
    <property type="nucleotide sequence ID" value="NZ_JABXXS010000070.1"/>
</dbReference>
<evidence type="ECO:0000313" key="2">
    <source>
        <dbReference type="EMBL" id="NVN38500.1"/>
    </source>
</evidence>
<dbReference type="CDD" id="cd18692">
    <property type="entry name" value="PIN_VapC-like"/>
    <property type="match status" value="1"/>
</dbReference>
<gene>
    <name evidence="2" type="ORF">HUK81_16590</name>
</gene>
<proteinExistence type="predicted"/>
<dbReference type="Pfam" id="PF01850">
    <property type="entry name" value="PIN"/>
    <property type="match status" value="1"/>
</dbReference>
<dbReference type="Gene3D" id="3.40.50.1010">
    <property type="entry name" value="5'-nuclease"/>
    <property type="match status" value="1"/>
</dbReference>
<dbReference type="InterPro" id="IPR029060">
    <property type="entry name" value="PIN-like_dom_sf"/>
</dbReference>
<organism evidence="2 3">
    <name type="scientific">Komagataeibacter swingsii</name>
    <dbReference type="NCBI Taxonomy" id="215220"/>
    <lineage>
        <taxon>Bacteria</taxon>
        <taxon>Pseudomonadati</taxon>
        <taxon>Pseudomonadota</taxon>
        <taxon>Alphaproteobacteria</taxon>
        <taxon>Acetobacterales</taxon>
        <taxon>Acetobacteraceae</taxon>
        <taxon>Komagataeibacter</taxon>
    </lineage>
</organism>
<dbReference type="AlphaFoldDB" id="A0A850P7F0"/>
<comment type="caution">
    <text evidence="2">The sequence shown here is derived from an EMBL/GenBank/DDBJ whole genome shotgun (WGS) entry which is preliminary data.</text>
</comment>
<evidence type="ECO:0000259" key="1">
    <source>
        <dbReference type="Pfam" id="PF01850"/>
    </source>
</evidence>
<dbReference type="InterPro" id="IPR002716">
    <property type="entry name" value="PIN_dom"/>
</dbReference>
<protein>
    <submittedName>
        <fullName evidence="2">PIN domain-containing protein</fullName>
    </submittedName>
</protein>
<name>A0A850P7F0_9PROT</name>
<dbReference type="Proteomes" id="UP000522590">
    <property type="component" value="Unassembled WGS sequence"/>
</dbReference>
<dbReference type="SUPFAM" id="SSF88723">
    <property type="entry name" value="PIN domain-like"/>
    <property type="match status" value="1"/>
</dbReference>
<feature type="domain" description="PIN" evidence="1">
    <location>
        <begin position="5"/>
        <end position="123"/>
    </location>
</feature>
<sequence length="141" mass="15754">MKENCIDTNIILEIMSPNLVAGSKEEKILHGIFSTGGIVSVQTLNELVSVTRKWANTGVPGWDMDKVKTFAASVRSRFTVIPVTDVTHIDALDIMERYRLSWWDSLIVAAAVHHGCPILWSKDMHHGLVVDKVTTIKNPFK</sequence>